<organism evidence="2 3">
    <name type="scientific">Hymenobacter metallicola</name>
    <dbReference type="NCBI Taxonomy" id="2563114"/>
    <lineage>
        <taxon>Bacteria</taxon>
        <taxon>Pseudomonadati</taxon>
        <taxon>Bacteroidota</taxon>
        <taxon>Cytophagia</taxon>
        <taxon>Cytophagales</taxon>
        <taxon>Hymenobacteraceae</taxon>
        <taxon>Hymenobacter</taxon>
    </lineage>
</organism>
<protein>
    <recommendedName>
        <fullName evidence="4">HEPN domain-containing protein</fullName>
    </recommendedName>
</protein>
<keyword evidence="1" id="KW-1133">Transmembrane helix</keyword>
<proteinExistence type="predicted"/>
<feature type="transmembrane region" description="Helical" evidence="1">
    <location>
        <begin position="32"/>
        <end position="50"/>
    </location>
</feature>
<dbReference type="OrthoDB" id="1433844at2"/>
<name>A0A4Z0Q300_9BACT</name>
<reference evidence="2 3" key="1">
    <citation type="submission" date="2019-04" db="EMBL/GenBank/DDBJ databases">
        <authorList>
            <person name="Feng G."/>
            <person name="Zhang J."/>
            <person name="Zhu H."/>
        </authorList>
    </citation>
    <scope>NUCLEOTIDE SEQUENCE [LARGE SCALE GENOMIC DNA]</scope>
    <source>
        <strain evidence="2 3">9PBR-1</strain>
    </source>
</reference>
<keyword evidence="1" id="KW-0472">Membrane</keyword>
<dbReference type="Proteomes" id="UP000298471">
    <property type="component" value="Unassembled WGS sequence"/>
</dbReference>
<dbReference type="EMBL" id="SRMB01000004">
    <property type="protein sequence ID" value="TGE23513.1"/>
    <property type="molecule type" value="Genomic_DNA"/>
</dbReference>
<dbReference type="RefSeq" id="WP_135397290.1">
    <property type="nucleotide sequence ID" value="NZ_SRMB01000004.1"/>
</dbReference>
<sequence>MPEWEGYVNKAKHNQKLVELLEEQGQDGFPDWVVIVIFYVALHWICAWVSNQGRPRSSFGSHGDMRNLINPNIKPHLKSHHYIPVSKRVYEAYDELYDFSRTARYDGFLNEKGMREQEMDDMEECKKNLAIIKDFIVRKGIALD</sequence>
<evidence type="ECO:0008006" key="4">
    <source>
        <dbReference type="Google" id="ProtNLM"/>
    </source>
</evidence>
<keyword evidence="1" id="KW-0812">Transmembrane</keyword>
<evidence type="ECO:0000313" key="3">
    <source>
        <dbReference type="Proteomes" id="UP000298471"/>
    </source>
</evidence>
<gene>
    <name evidence="2" type="ORF">E5K02_20210</name>
</gene>
<keyword evidence="3" id="KW-1185">Reference proteome</keyword>
<dbReference type="AlphaFoldDB" id="A0A4Z0Q300"/>
<evidence type="ECO:0000313" key="2">
    <source>
        <dbReference type="EMBL" id="TGE23513.1"/>
    </source>
</evidence>
<comment type="caution">
    <text evidence="2">The sequence shown here is derived from an EMBL/GenBank/DDBJ whole genome shotgun (WGS) entry which is preliminary data.</text>
</comment>
<evidence type="ECO:0000256" key="1">
    <source>
        <dbReference type="SAM" id="Phobius"/>
    </source>
</evidence>
<accession>A0A4Z0Q300</accession>